<name>A0A6B8M5A3_9HYPH</name>
<evidence type="ECO:0000256" key="1">
    <source>
        <dbReference type="ARBA" id="ARBA00004442"/>
    </source>
</evidence>
<protein>
    <submittedName>
        <fullName evidence="8">Porin family protein</fullName>
    </submittedName>
</protein>
<comment type="similarity">
    <text evidence="5">Belongs to the Omp25/RopB family.</text>
</comment>
<gene>
    <name evidence="8" type="ORF">F7D14_17840</name>
</gene>
<proteinExistence type="inferred from homology"/>
<dbReference type="AlphaFoldDB" id="A0A6B8M5A3"/>
<reference evidence="8 9" key="1">
    <citation type="submission" date="2019-09" db="EMBL/GenBank/DDBJ databases">
        <title>Isolation and complete genome sequencing of Methylocystis species.</title>
        <authorList>
            <person name="Rumah B.L."/>
            <person name="Stead C.E."/>
            <person name="Stevens B.C."/>
            <person name="Minton N.P."/>
            <person name="Grosse-Honebrink A."/>
            <person name="Zhang Y."/>
        </authorList>
    </citation>
    <scope>NUCLEOTIDE SEQUENCE [LARGE SCALE GENOMIC DNA]</scope>
    <source>
        <strain evidence="8 9">BRCS2</strain>
    </source>
</reference>
<dbReference type="GO" id="GO:0009279">
    <property type="term" value="C:cell outer membrane"/>
    <property type="evidence" value="ECO:0007669"/>
    <property type="project" value="UniProtKB-SubCell"/>
</dbReference>
<dbReference type="PANTHER" id="PTHR34001:SF3">
    <property type="entry name" value="BLL7405 PROTEIN"/>
    <property type="match status" value="1"/>
</dbReference>
<dbReference type="Proteomes" id="UP000422569">
    <property type="component" value="Chromosome"/>
</dbReference>
<keyword evidence="3" id="KW-0472">Membrane</keyword>
<dbReference type="InterPro" id="IPR027385">
    <property type="entry name" value="Beta-barrel_OMP"/>
</dbReference>
<feature type="domain" description="Outer membrane protein beta-barrel" evidence="7">
    <location>
        <begin position="9"/>
        <end position="304"/>
    </location>
</feature>
<evidence type="ECO:0000313" key="8">
    <source>
        <dbReference type="EMBL" id="QGM99164.1"/>
    </source>
</evidence>
<dbReference type="SUPFAM" id="SSF56925">
    <property type="entry name" value="OMPA-like"/>
    <property type="match status" value="1"/>
</dbReference>
<dbReference type="EMBL" id="CP044331">
    <property type="protein sequence ID" value="QGM99164.1"/>
    <property type="molecule type" value="Genomic_DNA"/>
</dbReference>
<evidence type="ECO:0000256" key="3">
    <source>
        <dbReference type="ARBA" id="ARBA00023136"/>
    </source>
</evidence>
<feature type="chain" id="PRO_5025528787" evidence="6">
    <location>
        <begin position="21"/>
        <end position="315"/>
    </location>
</feature>
<sequence length="315" mass="31595">MKKFALSFAALALTAGSALAADLPSRKGPPVLPPPPPPPLWTGFYVGLNAGGGWASSNSVTIGSTPIFTNPAGPAAGIIAAHAGPAALSASGIIGGGNNGGFIGGGQIGYNYQFYNNFLVGIEADIQGVAASGGSRTGAGAALVGPGSGATGTPITTSFSVSQSLDYIGTVRGRLGWLATPTLLVYGTGGLAYGGVSSSAAYFSTNPAYPALSGLSAAWGSAGAFSDTRVGWTAGGGVEWMFMPNWSAKVEYLYFDLGSVTYNLAPTGSIALAGPVGQPWWLNASQVSARFNGNIVRAGANYHFNWAAAPVVAKY</sequence>
<keyword evidence="2 6" id="KW-0732">Signal</keyword>
<dbReference type="RefSeq" id="WP_016919361.1">
    <property type="nucleotide sequence ID" value="NZ_CP044331.1"/>
</dbReference>
<keyword evidence="9" id="KW-1185">Reference proteome</keyword>
<dbReference type="InterPro" id="IPR011250">
    <property type="entry name" value="OMP/PagP_B-barrel"/>
</dbReference>
<evidence type="ECO:0000256" key="4">
    <source>
        <dbReference type="ARBA" id="ARBA00023237"/>
    </source>
</evidence>
<dbReference type="Gene3D" id="2.40.160.20">
    <property type="match status" value="1"/>
</dbReference>
<evidence type="ECO:0000313" key="9">
    <source>
        <dbReference type="Proteomes" id="UP000422569"/>
    </source>
</evidence>
<evidence type="ECO:0000256" key="6">
    <source>
        <dbReference type="SAM" id="SignalP"/>
    </source>
</evidence>
<dbReference type="Pfam" id="PF13505">
    <property type="entry name" value="OMP_b-brl"/>
    <property type="match status" value="1"/>
</dbReference>
<dbReference type="KEGG" id="mpar:F7D14_17840"/>
<feature type="signal peptide" evidence="6">
    <location>
        <begin position="1"/>
        <end position="20"/>
    </location>
</feature>
<organism evidence="8 9">
    <name type="scientific">Methylocystis parvus</name>
    <dbReference type="NCBI Taxonomy" id="134"/>
    <lineage>
        <taxon>Bacteria</taxon>
        <taxon>Pseudomonadati</taxon>
        <taxon>Pseudomonadota</taxon>
        <taxon>Alphaproteobacteria</taxon>
        <taxon>Hyphomicrobiales</taxon>
        <taxon>Methylocystaceae</taxon>
        <taxon>Methylocystis</taxon>
    </lineage>
</organism>
<evidence type="ECO:0000256" key="2">
    <source>
        <dbReference type="ARBA" id="ARBA00022729"/>
    </source>
</evidence>
<accession>A0A6B8M5A3</accession>
<dbReference type="PANTHER" id="PTHR34001">
    <property type="entry name" value="BLL7405 PROTEIN"/>
    <property type="match status" value="1"/>
</dbReference>
<evidence type="ECO:0000256" key="5">
    <source>
        <dbReference type="ARBA" id="ARBA00038306"/>
    </source>
</evidence>
<keyword evidence="4" id="KW-0998">Cell outer membrane</keyword>
<dbReference type="InterPro" id="IPR051692">
    <property type="entry name" value="OMP-like"/>
</dbReference>
<evidence type="ECO:0000259" key="7">
    <source>
        <dbReference type="Pfam" id="PF13505"/>
    </source>
</evidence>
<comment type="subcellular location">
    <subcellularLocation>
        <location evidence="1">Cell outer membrane</location>
    </subcellularLocation>
</comment>